<organism evidence="4">
    <name type="scientific">Serratia marcescens</name>
    <dbReference type="NCBI Taxonomy" id="615"/>
    <lineage>
        <taxon>Bacteria</taxon>
        <taxon>Pseudomonadati</taxon>
        <taxon>Pseudomonadota</taxon>
        <taxon>Gammaproteobacteria</taxon>
        <taxon>Enterobacterales</taxon>
        <taxon>Yersiniaceae</taxon>
        <taxon>Serratia</taxon>
    </lineage>
</organism>
<evidence type="ECO:0000256" key="1">
    <source>
        <dbReference type="SAM" id="SignalP"/>
    </source>
</evidence>
<dbReference type="Pfam" id="PF06586">
    <property type="entry name" value="TraK_N"/>
    <property type="match status" value="1"/>
</dbReference>
<dbReference type="EMBL" id="LT575492">
    <property type="protein sequence ID" value="SAY46577.1"/>
    <property type="molecule type" value="Genomic_DNA"/>
</dbReference>
<reference evidence="4" key="1">
    <citation type="submission" date="2016-05" db="EMBL/GenBank/DDBJ databases">
        <authorList>
            <person name="Lavstsen T."/>
            <person name="Jespersen J.S."/>
        </authorList>
    </citation>
    <scope>NUCLEOTIDE SEQUENCE</scope>
    <source>
        <strain evidence="4">PWN146_assembly</strain>
    </source>
</reference>
<feature type="domain" description="TraK C-terminal" evidence="3">
    <location>
        <begin position="122"/>
        <end position="230"/>
    </location>
</feature>
<feature type="domain" description="TraK N-terminal" evidence="2">
    <location>
        <begin position="24"/>
        <end position="114"/>
    </location>
</feature>
<dbReference type="RefSeq" id="WP_172689998.1">
    <property type="nucleotide sequence ID" value="NZ_LT575492.1"/>
</dbReference>
<dbReference type="InterPro" id="IPR055397">
    <property type="entry name" value="TraK_C"/>
</dbReference>
<evidence type="ECO:0000313" key="4">
    <source>
        <dbReference type="EMBL" id="SAY46577.1"/>
    </source>
</evidence>
<sequence>MNSKSLVISAALFAFAAQAQEVDINPNARVAVTVSTTDPNYITVNDDRVKGILATRGVITQQAVNDAGGLVFATVHDKPFTLYVTTESGFTFSLYATPRRQAGLSLIVNNKAIRGTAQAGAWEADKPGYSELISQLVSRFVNNDMPAGFVYTKNREVPLSASVLQAFRVRPVAAWQGDRLRIVRLDITNRSAGRIELNERYLWSKGVMAVSFWPQLDVISPGVTVSAIVVLKEGAADEH</sequence>
<dbReference type="AlphaFoldDB" id="A0A1C3HNE6"/>
<dbReference type="InterPro" id="IPR010563">
    <property type="entry name" value="TraK_N"/>
</dbReference>
<keyword evidence="1" id="KW-0732">Signal</keyword>
<accession>A0A1C3HNE6</accession>
<protein>
    <submittedName>
        <fullName evidence="4">TraK protein</fullName>
    </submittedName>
</protein>
<feature type="signal peptide" evidence="1">
    <location>
        <begin position="1"/>
        <end position="19"/>
    </location>
</feature>
<dbReference type="Pfam" id="PF23536">
    <property type="entry name" value="TraK_C"/>
    <property type="match status" value="1"/>
</dbReference>
<name>A0A1C3HNE6_SERMA</name>
<evidence type="ECO:0000259" key="2">
    <source>
        <dbReference type="Pfam" id="PF06586"/>
    </source>
</evidence>
<proteinExistence type="predicted"/>
<feature type="chain" id="PRO_5008675396" evidence="1">
    <location>
        <begin position="20"/>
        <end position="239"/>
    </location>
</feature>
<gene>
    <name evidence="4" type="ORF">PWN146_05346</name>
</gene>
<evidence type="ECO:0000259" key="3">
    <source>
        <dbReference type="Pfam" id="PF23536"/>
    </source>
</evidence>